<dbReference type="GO" id="GO:0006310">
    <property type="term" value="P:DNA recombination"/>
    <property type="evidence" value="ECO:0007669"/>
    <property type="project" value="UniProtKB-KW"/>
</dbReference>
<dbReference type="GO" id="GO:0003676">
    <property type="term" value="F:nucleic acid binding"/>
    <property type="evidence" value="ECO:0007669"/>
    <property type="project" value="InterPro"/>
</dbReference>
<dbReference type="GO" id="GO:0006508">
    <property type="term" value="P:proteolysis"/>
    <property type="evidence" value="ECO:0007669"/>
    <property type="project" value="UniProtKB-KW"/>
</dbReference>
<dbReference type="KEGG" id="vg:10581135"/>
<dbReference type="GO" id="GO:0004190">
    <property type="term" value="F:aspartic-type endopeptidase activity"/>
    <property type="evidence" value="ECO:0007669"/>
    <property type="project" value="UniProtKB-KW"/>
</dbReference>
<dbReference type="Pfam" id="PF06839">
    <property type="entry name" value="Zn_ribbon_GRF"/>
    <property type="match status" value="1"/>
</dbReference>
<evidence type="ECO:0000256" key="8">
    <source>
        <dbReference type="ARBA" id="ARBA00022759"/>
    </source>
</evidence>
<dbReference type="Gene3D" id="2.40.70.10">
    <property type="entry name" value="Acid Proteases"/>
    <property type="match status" value="1"/>
</dbReference>
<dbReference type="PROSITE" id="PS50878">
    <property type="entry name" value="RT_POL"/>
    <property type="match status" value="1"/>
</dbReference>
<dbReference type="Gene3D" id="4.10.60.10">
    <property type="entry name" value="Zinc finger, CCHC-type"/>
    <property type="match status" value="1"/>
</dbReference>
<name>F5AY21_9VIRU</name>
<sequence>MAFQGTRRRLGTGSTTVLEDNSVLADQIRDYSRGQRIKHEMQNIVARPTALFKRITGGSASEKTLEMILDPEAELEKSMKRRAKAFPAEVVYAPRYDNKLHKVFQGRSSQDIMVVDDNQLDMTFIKEETFEQLERAGLRYIHIGALQVRIQPLHQKWYGTMAFLAFQDTRSQPAKVIAAMEIDLSKGAQMVYITPDFMTTIGDFYQGIQLSIKTKGYINWRGEANLHLERMITARLSSTSNTGFEIKIDKVVQYMKTNGIQAIEAQKESIKKYQGAEWNIKPIKVEVTMKPKSMIVQDEYDNSKSFKFGNYQATSNTPAPEYNSEDEIIQEEVRMALCDSDSDSETDDPQSAIYQIEQYLATLSPQEEGGDCVSAARSRNTECAEQDEEEAIINAFLKLTAEEEVLRIEDEEDCEYPAIKRLEELLKQETVQMSEASSAIIPAEVDMEGNLPGYAPATTATGWSDYNPKINRIGGTSSKWNNQTNYWNLPNANAVNGSMLILCYGKNSEIFERWESSTLNYMAAQNISGGEEKISRIENLLGESEKRTFIGWRTAFPTDFEALKNQAIGTNGTQNVISQVRRILLGDSPKQGTTATQDAAYKKIKSLVCTELSYPAIMRYMVGYFHLASKSGRMWTSNELSDEFFTKLPDEIADSAKTAFNKKFPGTAIHIPARIEFTYNYLEEICTENNKQRKLGKLNFCKGFPVVNPMTRKYKSLGTRRTTTYKGKPHKTHARIDKKKYLQGRKKDCRCYVCGEEGHFAKECRSKKRIQERVNIVQELDIPDGYDIISVGYDEKSIEDIYSISEGEDNQAHLGRDEEQLPEVPTTWEDWDSYYKKEFLMMAEVLEVSSDEEKEEGPWLVGKEGGYMQQMYVTKKQFHCTHDWYYDQPRVRICQRCFQKSPKGQYIICGICKVKVCHQCTEYCYGITMKGKEVQPEEDYKELAKSLLAENKKLKLERKLLLEELNNQILENTKIKRELPVIEETSSEAAIEIDTLQEALERANELNKEKDAMILKLTEKLKGLEEASTSVLMAQEGQETVMLTARKDPMYRFDVHVEVDGIKTKLKALLDTGATKSCINAKFIDERFLTEAKFMVNINGVNSSTKVTKQLKEAKLWVKDTFFTLPITYVGNLDLGRNTQMIIGCNFIQSLRGAVRLEGRSVTFYKLISTVEADEYIQKIEEQVLIVQEPAPYIDRPFMTKNRKLMEEMKELGYIGDEPLKHWNNNKIKCHIRIKNPELTIQDKPQKMVTPQIKEQMKKHMDELLLRRVIRPSTSRHRTNAFIVNSGTSIDPITMKEVKGKPRLVFNYKRLNDNTEKDQYSLPGINALLKSVGNAKIYSKFDLKSGFHQVAMEEESIEWTAFWAITGLYEWLVMPFGLKNAPAIFQRKMDLCFQGTESFIAVYIDDILIFSQNEEEHAEHLYKMMEICKKNGLILSPTKMKIGVKVVDFLGSTVGENHLDLQPHIVQKIVDFDEEKLKTKKGLKSWLAILNYARGHIKNMGKILGPLYPKTSEKGEKRLNSEDWKIIRKMKEEVRRLPKMAIPPEDAYIVIETDGSMNGWGGVCYWKKSKADPRSTEQVCRYASGKFNKPKSTIEAEIFGVLNSLEKFRLYYIDKAEITVRTDSSAIEKFYNKSTEHKPSEIRWIKFMDFISGAGPEIKFEHIKGKDNTLADLLSRLNRALKAEATIELVTLAQALKEIDYDQDHIAFEKIKRYAENIKWPSYEKIEICCMTETNELAPKCNCGQPAVLKISQTSKNPGRRFWTCEQRKCHAWWWDDHLEDYIHARIKMKLEDIQKEQNPYDFEDWDDLLKETQEEYKLEDALDLDDFMNDDQWRRA</sequence>
<dbReference type="RefSeq" id="YP_004442827.1">
    <property type="nucleotide sequence ID" value="NC_015503.1"/>
</dbReference>
<dbReference type="InterPro" id="IPR002156">
    <property type="entry name" value="RNaseH_domain"/>
</dbReference>
<dbReference type="GO" id="GO:0046718">
    <property type="term" value="P:symbiont entry into host cell"/>
    <property type="evidence" value="ECO:0007669"/>
    <property type="project" value="UniProtKB-KW"/>
</dbReference>
<feature type="coiled-coil region" evidence="17">
    <location>
        <begin position="937"/>
        <end position="1027"/>
    </location>
</feature>
<evidence type="ECO:0000256" key="3">
    <source>
        <dbReference type="ARBA" id="ARBA00022679"/>
    </source>
</evidence>
<dbReference type="SMART" id="SM00343">
    <property type="entry name" value="ZnF_C2HC"/>
    <property type="match status" value="1"/>
</dbReference>
<feature type="domain" description="Peptidase A2" evidence="19">
    <location>
        <begin position="1066"/>
        <end position="1162"/>
    </location>
</feature>
<evidence type="ECO:0000256" key="10">
    <source>
        <dbReference type="ARBA" id="ARBA00022801"/>
    </source>
</evidence>
<evidence type="ECO:0000256" key="11">
    <source>
        <dbReference type="ARBA" id="ARBA00022833"/>
    </source>
</evidence>
<dbReference type="GO" id="GO:0008270">
    <property type="term" value="F:zinc ion binding"/>
    <property type="evidence" value="ECO:0007669"/>
    <property type="project" value="UniProtKB-KW"/>
</dbReference>
<dbReference type="InterPro" id="IPR021109">
    <property type="entry name" value="Peptidase_aspartic_dom_sf"/>
</dbReference>
<dbReference type="EC" id="2.7.7.49" evidence="1"/>
<keyword evidence="2" id="KW-0645">Protease</keyword>
<dbReference type="PANTHER" id="PTHR33064:SF37">
    <property type="entry name" value="RIBONUCLEASE H"/>
    <property type="match status" value="1"/>
</dbReference>
<evidence type="ECO:0000256" key="2">
    <source>
        <dbReference type="ARBA" id="ARBA00022670"/>
    </source>
</evidence>
<dbReference type="CDD" id="cd01647">
    <property type="entry name" value="RT_LTR"/>
    <property type="match status" value="1"/>
</dbReference>
<dbReference type="Pfam" id="PF00077">
    <property type="entry name" value="RVP"/>
    <property type="match status" value="1"/>
</dbReference>
<dbReference type="GeneID" id="10581135"/>
<dbReference type="Gene3D" id="3.10.10.10">
    <property type="entry name" value="HIV Type 1 Reverse Transcriptase, subunit A, domain 1"/>
    <property type="match status" value="1"/>
</dbReference>
<dbReference type="PROSITE" id="PS50879">
    <property type="entry name" value="RNASE_H_1"/>
    <property type="match status" value="1"/>
</dbReference>
<keyword evidence="13" id="KW-0695">RNA-directed DNA polymerase</keyword>
<evidence type="ECO:0000256" key="13">
    <source>
        <dbReference type="ARBA" id="ARBA00022918"/>
    </source>
</evidence>
<evidence type="ECO:0000256" key="1">
    <source>
        <dbReference type="ARBA" id="ARBA00012493"/>
    </source>
</evidence>
<dbReference type="Pfam" id="PF22909">
    <property type="entry name" value="Caulimovir_coat_dom"/>
    <property type="match status" value="1"/>
</dbReference>
<keyword evidence="15" id="KW-1160">Virus entry into host cell</keyword>
<dbReference type="GO" id="GO:0004523">
    <property type="term" value="F:RNA-DNA hybrid ribonuclease activity"/>
    <property type="evidence" value="ECO:0007669"/>
    <property type="project" value="InterPro"/>
</dbReference>
<feature type="domain" description="Reverse transcriptase" evidence="20">
    <location>
        <begin position="1274"/>
        <end position="1454"/>
    </location>
</feature>
<dbReference type="InterPro" id="IPR043502">
    <property type="entry name" value="DNA/RNA_pol_sf"/>
</dbReference>
<evidence type="ECO:0000259" key="22">
    <source>
        <dbReference type="PROSITE" id="PS51999"/>
    </source>
</evidence>
<evidence type="ECO:0000259" key="21">
    <source>
        <dbReference type="PROSITE" id="PS50879"/>
    </source>
</evidence>
<evidence type="ECO:0000256" key="14">
    <source>
        <dbReference type="ARBA" id="ARBA00023172"/>
    </source>
</evidence>
<dbReference type="Proteomes" id="UP000203114">
    <property type="component" value="Genome"/>
</dbReference>
<evidence type="ECO:0000313" key="24">
    <source>
        <dbReference type="Proteomes" id="UP000203114"/>
    </source>
</evidence>
<keyword evidence="11" id="KW-0862">Zinc</keyword>
<dbReference type="Pfam" id="PF00078">
    <property type="entry name" value="RVT_1"/>
    <property type="match status" value="1"/>
</dbReference>
<keyword evidence="5" id="KW-0540">Nuclease</keyword>
<dbReference type="CDD" id="cd00303">
    <property type="entry name" value="retropepsin_like"/>
    <property type="match status" value="1"/>
</dbReference>
<dbReference type="Gene3D" id="3.30.70.270">
    <property type="match status" value="1"/>
</dbReference>
<dbReference type="InterPro" id="IPR036875">
    <property type="entry name" value="Znf_CCHC_sf"/>
</dbReference>
<evidence type="ECO:0000256" key="12">
    <source>
        <dbReference type="ARBA" id="ARBA00022842"/>
    </source>
</evidence>
<keyword evidence="9 16" id="KW-0863">Zinc-finger</keyword>
<feature type="domain" description="RNase H type-1" evidence="21">
    <location>
        <begin position="1545"/>
        <end position="1690"/>
    </location>
</feature>
<dbReference type="EMBL" id="HQ593108">
    <property type="protein sequence ID" value="AEC49877.1"/>
    <property type="molecule type" value="Genomic_DNA"/>
</dbReference>
<evidence type="ECO:0000256" key="5">
    <source>
        <dbReference type="ARBA" id="ARBA00022722"/>
    </source>
</evidence>
<evidence type="ECO:0000256" key="17">
    <source>
        <dbReference type="SAM" id="Coils"/>
    </source>
</evidence>
<evidence type="ECO:0000256" key="16">
    <source>
        <dbReference type="PROSITE-ProRule" id="PRU00047"/>
    </source>
</evidence>
<dbReference type="InterPro" id="IPR036397">
    <property type="entry name" value="RNaseH_sf"/>
</dbReference>
<feature type="domain" description="CCHC-type" evidence="18">
    <location>
        <begin position="750"/>
        <end position="766"/>
    </location>
</feature>
<evidence type="ECO:0000256" key="9">
    <source>
        <dbReference type="ARBA" id="ARBA00022771"/>
    </source>
</evidence>
<dbReference type="InterPro" id="IPR051320">
    <property type="entry name" value="Viral_Replic_Matur_Polypro"/>
</dbReference>
<accession>F5AY21</accession>
<dbReference type="Pfam" id="PF17917">
    <property type="entry name" value="RT_RNaseH"/>
    <property type="match status" value="1"/>
</dbReference>
<reference evidence="23 24" key="1">
    <citation type="journal article" date="2011" name="Ann. Appl. Biol.">
        <title>Molecular characterisation of six badnavirus species associated with leaf streak disease of banana in East Africa.</title>
        <authorList>
            <person name="James A.P."/>
            <person name="Geijskes R.J."/>
            <person name="Dale J.L."/>
            <person name="Harding R.M."/>
        </authorList>
    </citation>
    <scope>NUCLEOTIDE SEQUENCE [LARGE SCALE GENOMIC DNA]</scope>
</reference>
<dbReference type="PROSITE" id="PS50158">
    <property type="entry name" value="ZF_CCHC"/>
    <property type="match status" value="1"/>
</dbReference>
<evidence type="ECO:0000256" key="7">
    <source>
        <dbReference type="ARBA" id="ARBA00022750"/>
    </source>
</evidence>
<evidence type="ECO:0000259" key="20">
    <source>
        <dbReference type="PROSITE" id="PS50878"/>
    </source>
</evidence>
<dbReference type="SUPFAM" id="SSF57756">
    <property type="entry name" value="Retrovirus zinc finger-like domains"/>
    <property type="match status" value="1"/>
</dbReference>
<evidence type="ECO:0000259" key="19">
    <source>
        <dbReference type="PROSITE" id="PS50175"/>
    </source>
</evidence>
<keyword evidence="4" id="KW-0548">Nucleotidyltransferase</keyword>
<dbReference type="Gene3D" id="3.30.420.10">
    <property type="entry name" value="Ribonuclease H-like superfamily/Ribonuclease H"/>
    <property type="match status" value="1"/>
</dbReference>
<evidence type="ECO:0000256" key="6">
    <source>
        <dbReference type="ARBA" id="ARBA00022723"/>
    </source>
</evidence>
<dbReference type="InterPro" id="IPR043128">
    <property type="entry name" value="Rev_trsase/Diguanyl_cyclase"/>
</dbReference>
<dbReference type="InterPro" id="IPR001878">
    <property type="entry name" value="Znf_CCHC"/>
</dbReference>
<dbReference type="PANTHER" id="PTHR33064">
    <property type="entry name" value="POL PROTEIN"/>
    <property type="match status" value="1"/>
</dbReference>
<evidence type="ECO:0000313" key="23">
    <source>
        <dbReference type="EMBL" id="AEC49877.1"/>
    </source>
</evidence>
<dbReference type="InterPro" id="IPR001995">
    <property type="entry name" value="Peptidase_A2_cat"/>
</dbReference>
<dbReference type="PROSITE" id="PS50175">
    <property type="entry name" value="ASP_PROT_RETROV"/>
    <property type="match status" value="1"/>
</dbReference>
<keyword evidence="8" id="KW-0255">Endonuclease</keyword>
<keyword evidence="14" id="KW-0233">DNA recombination</keyword>
<organism evidence="23 24">
    <name type="scientific">Banana streak UI virus</name>
    <dbReference type="NCBI Taxonomy" id="1016855"/>
    <lineage>
        <taxon>Viruses</taxon>
        <taxon>Riboviria</taxon>
        <taxon>Pararnavirae</taxon>
        <taxon>Artverviricota</taxon>
        <taxon>Revtraviricetes</taxon>
        <taxon>Ortervirales</taxon>
        <taxon>Caulimoviridae</taxon>
        <taxon>Badnavirus</taxon>
        <taxon>Badnavirus zetavirgamusae</taxon>
    </lineage>
</organism>
<proteinExistence type="predicted"/>
<feature type="domain" description="GRF-type" evidence="22">
    <location>
        <begin position="1741"/>
        <end position="1779"/>
    </location>
</feature>
<dbReference type="InterPro" id="IPR010666">
    <property type="entry name" value="Znf_GRF"/>
</dbReference>
<dbReference type="SUPFAM" id="SSF50630">
    <property type="entry name" value="Acid proteases"/>
    <property type="match status" value="1"/>
</dbReference>
<keyword evidence="24" id="KW-1185">Reference proteome</keyword>
<evidence type="ECO:0000256" key="4">
    <source>
        <dbReference type="ARBA" id="ARBA00022695"/>
    </source>
</evidence>
<dbReference type="Pfam" id="PF00098">
    <property type="entry name" value="zf-CCHC"/>
    <property type="match status" value="1"/>
</dbReference>
<keyword evidence="10" id="KW-0378">Hydrolase</keyword>
<keyword evidence="12" id="KW-0460">Magnesium</keyword>
<evidence type="ECO:0000259" key="18">
    <source>
        <dbReference type="PROSITE" id="PS50158"/>
    </source>
</evidence>
<keyword evidence="17" id="KW-0175">Coiled coil</keyword>
<dbReference type="PROSITE" id="PS51999">
    <property type="entry name" value="ZF_GRF"/>
    <property type="match status" value="1"/>
</dbReference>
<evidence type="ECO:0000256" key="15">
    <source>
        <dbReference type="ARBA" id="ARBA00023296"/>
    </source>
</evidence>
<dbReference type="InterPro" id="IPR018061">
    <property type="entry name" value="Retropepsins"/>
</dbReference>
<keyword evidence="6" id="KW-0479">Metal-binding</keyword>
<dbReference type="InterPro" id="IPR000477">
    <property type="entry name" value="RT_dom"/>
</dbReference>
<protein>
    <recommendedName>
        <fullName evidence="1">RNA-directed DNA polymerase</fullName>
        <ecNumber evidence="1">2.7.7.49</ecNumber>
    </recommendedName>
</protein>
<dbReference type="InterPro" id="IPR041373">
    <property type="entry name" value="RT_RNaseH"/>
</dbReference>
<dbReference type="SUPFAM" id="SSF56672">
    <property type="entry name" value="DNA/RNA polymerases"/>
    <property type="match status" value="1"/>
</dbReference>
<keyword evidence="3" id="KW-0808">Transferase</keyword>
<keyword evidence="7" id="KW-0064">Aspartyl protease</keyword>
<dbReference type="GO" id="GO:0003964">
    <property type="term" value="F:RNA-directed DNA polymerase activity"/>
    <property type="evidence" value="ECO:0007669"/>
    <property type="project" value="UniProtKB-KW"/>
</dbReference>